<dbReference type="GO" id="GO:0005840">
    <property type="term" value="C:ribosome"/>
    <property type="evidence" value="ECO:0007669"/>
    <property type="project" value="UniProtKB-KW"/>
</dbReference>
<dbReference type="EMBL" id="PKPP01000319">
    <property type="protein sequence ID" value="PWA94367.1"/>
    <property type="molecule type" value="Genomic_DNA"/>
</dbReference>
<evidence type="ECO:0000313" key="1">
    <source>
        <dbReference type="EMBL" id="PWA94367.1"/>
    </source>
</evidence>
<gene>
    <name evidence="1" type="ORF">CTI12_AA061540</name>
</gene>
<keyword evidence="2" id="KW-1185">Reference proteome</keyword>
<evidence type="ECO:0000313" key="2">
    <source>
        <dbReference type="Proteomes" id="UP000245207"/>
    </source>
</evidence>
<name>A0A2U1Q8N6_ARTAN</name>
<dbReference type="Proteomes" id="UP000245207">
    <property type="component" value="Unassembled WGS sequence"/>
</dbReference>
<organism evidence="1 2">
    <name type="scientific">Artemisia annua</name>
    <name type="common">Sweet wormwood</name>
    <dbReference type="NCBI Taxonomy" id="35608"/>
    <lineage>
        <taxon>Eukaryota</taxon>
        <taxon>Viridiplantae</taxon>
        <taxon>Streptophyta</taxon>
        <taxon>Embryophyta</taxon>
        <taxon>Tracheophyta</taxon>
        <taxon>Spermatophyta</taxon>
        <taxon>Magnoliopsida</taxon>
        <taxon>eudicotyledons</taxon>
        <taxon>Gunneridae</taxon>
        <taxon>Pentapetalae</taxon>
        <taxon>asterids</taxon>
        <taxon>campanulids</taxon>
        <taxon>Asterales</taxon>
        <taxon>Asteraceae</taxon>
        <taxon>Asteroideae</taxon>
        <taxon>Anthemideae</taxon>
        <taxon>Artemisiinae</taxon>
        <taxon>Artemisia</taxon>
    </lineage>
</organism>
<keyword evidence="1" id="KW-0689">Ribosomal protein</keyword>
<keyword evidence="1" id="KW-0687">Ribonucleoprotein</keyword>
<proteinExistence type="predicted"/>
<dbReference type="AlphaFoldDB" id="A0A2U1Q8N6"/>
<dbReference type="OrthoDB" id="207175at2759"/>
<comment type="caution">
    <text evidence="1">The sequence shown here is derived from an EMBL/GenBank/DDBJ whole genome shotgun (WGS) entry which is preliminary data.</text>
</comment>
<dbReference type="STRING" id="35608.A0A2U1Q8N6"/>
<reference evidence="1 2" key="1">
    <citation type="journal article" date="2018" name="Mol. Plant">
        <title>The genome of Artemisia annua provides insight into the evolution of Asteraceae family and artemisinin biosynthesis.</title>
        <authorList>
            <person name="Shen Q."/>
            <person name="Zhang L."/>
            <person name="Liao Z."/>
            <person name="Wang S."/>
            <person name="Yan T."/>
            <person name="Shi P."/>
            <person name="Liu M."/>
            <person name="Fu X."/>
            <person name="Pan Q."/>
            <person name="Wang Y."/>
            <person name="Lv Z."/>
            <person name="Lu X."/>
            <person name="Zhang F."/>
            <person name="Jiang W."/>
            <person name="Ma Y."/>
            <person name="Chen M."/>
            <person name="Hao X."/>
            <person name="Li L."/>
            <person name="Tang Y."/>
            <person name="Lv G."/>
            <person name="Zhou Y."/>
            <person name="Sun X."/>
            <person name="Brodelius P.E."/>
            <person name="Rose J.K.C."/>
            <person name="Tang K."/>
        </authorList>
    </citation>
    <scope>NUCLEOTIDE SEQUENCE [LARGE SCALE GENOMIC DNA]</scope>
    <source>
        <strain evidence="2">cv. Huhao1</strain>
        <tissue evidence="1">Leaf</tissue>
    </source>
</reference>
<protein>
    <submittedName>
        <fullName evidence="1">60S acidic ribosomal protein P0</fullName>
    </submittedName>
</protein>
<accession>A0A2U1Q8N6</accession>
<sequence>MLNKICELTDELESDRSDVSLITRQLFPVAEEDDDRRGPPSRSSQYCGVMFYHRTGRWESHIWETNWVLMRLLCLQNLGLGHCLTEDDLIDKFAMGALAVHYPTIAAAPHMLINATPAEEKNDKPADESDDDLGFGLFDRAAASEL</sequence>